<dbReference type="Proteomes" id="UP000077315">
    <property type="component" value="Unassembled WGS sequence"/>
</dbReference>
<evidence type="ECO:0008006" key="5">
    <source>
        <dbReference type="Google" id="ProtNLM"/>
    </source>
</evidence>
<dbReference type="EMBL" id="KV440987">
    <property type="protein sequence ID" value="OAD70826.1"/>
    <property type="molecule type" value="Genomic_DNA"/>
</dbReference>
<evidence type="ECO:0000259" key="2">
    <source>
        <dbReference type="Pfam" id="PF06276"/>
    </source>
</evidence>
<proteinExistence type="predicted"/>
<reference evidence="4" key="1">
    <citation type="submission" date="2015-06" db="EMBL/GenBank/DDBJ databases">
        <title>Expansion of signal transduction pathways in fungi by whole-genome duplication.</title>
        <authorList>
            <consortium name="DOE Joint Genome Institute"/>
            <person name="Corrochano L.M."/>
            <person name="Kuo A."/>
            <person name="Marcet-Houben M."/>
            <person name="Polaino S."/>
            <person name="Salamov A."/>
            <person name="Villalobos J.M."/>
            <person name="Alvarez M.I."/>
            <person name="Avalos J."/>
            <person name="Benito E.P."/>
            <person name="Benoit I."/>
            <person name="Burger G."/>
            <person name="Camino L.P."/>
            <person name="Canovas D."/>
            <person name="Cerda-Olmedo E."/>
            <person name="Cheng J.-F."/>
            <person name="Dominguez A."/>
            <person name="Elias M."/>
            <person name="Eslava A.P."/>
            <person name="Glaser F."/>
            <person name="Grimwood J."/>
            <person name="Gutierrez G."/>
            <person name="Heitman J."/>
            <person name="Henrissat B."/>
            <person name="Iturriaga E.A."/>
            <person name="Lang B.F."/>
            <person name="Lavin J.L."/>
            <person name="Lee S."/>
            <person name="Li W."/>
            <person name="Lindquist E."/>
            <person name="Lopez-Garcia S."/>
            <person name="Luque E.M."/>
            <person name="Marcos A.T."/>
            <person name="Martin J."/>
            <person name="McCluskey K."/>
            <person name="Medina H.R."/>
            <person name="Miralles-Duran A."/>
            <person name="Miyazaki A."/>
            <person name="Munoz-Torres E."/>
            <person name="Oguiza J.A."/>
            <person name="Ohm R."/>
            <person name="Olmedo M."/>
            <person name="Orejas M."/>
            <person name="Ortiz-Castellanos L."/>
            <person name="Pisabarro A.G."/>
            <person name="Rodriguez-Romero J."/>
            <person name="Ruiz-Herrera J."/>
            <person name="Ruiz-Vazquez R."/>
            <person name="Sanz C."/>
            <person name="Schackwitz W."/>
            <person name="Schmutz J."/>
            <person name="Shahriari M."/>
            <person name="Shelest E."/>
            <person name="Silva-Franco F."/>
            <person name="Soanes D."/>
            <person name="Syed K."/>
            <person name="Tagua V.G."/>
            <person name="Talbot N.J."/>
            <person name="Thon M."/>
            <person name="De vries R.P."/>
            <person name="Wiebenga A."/>
            <person name="Yadav J.S."/>
            <person name="Braun E.L."/>
            <person name="Baker S."/>
            <person name="Garre V."/>
            <person name="Horwitz B."/>
            <person name="Torres-Martinez S."/>
            <person name="Idnurm A."/>
            <person name="Herrera-Estrella A."/>
            <person name="Gabaldon T."/>
            <person name="Grigoriev I.V."/>
        </authorList>
    </citation>
    <scope>NUCLEOTIDE SEQUENCE [LARGE SCALE GENOMIC DNA]</scope>
    <source>
        <strain evidence="4">NRRL 1555(-)</strain>
    </source>
</reference>
<dbReference type="AlphaFoldDB" id="A0A167LP24"/>
<dbReference type="GO" id="GO:0016881">
    <property type="term" value="F:acid-amino acid ligase activity"/>
    <property type="evidence" value="ECO:0007669"/>
    <property type="project" value="UniProtKB-ARBA"/>
</dbReference>
<dbReference type="InterPro" id="IPR022770">
    <property type="entry name" value="IucA/IucC-like_C"/>
</dbReference>
<protein>
    <recommendedName>
        <fullName evidence="5">IucC family-domain-containing protein</fullName>
    </recommendedName>
</protein>
<gene>
    <name evidence="3" type="ORF">PHYBLDRAFT_126253</name>
</gene>
<dbReference type="InterPro" id="IPR007310">
    <property type="entry name" value="Aerobactin_biosyn_IucA/IucC_N"/>
</dbReference>
<dbReference type="RefSeq" id="XP_018288866.1">
    <property type="nucleotide sequence ID" value="XM_018429091.1"/>
</dbReference>
<feature type="domain" description="Aerobactin siderophore biosynthesis IucA/IucC-like C-terminal" evidence="2">
    <location>
        <begin position="464"/>
        <end position="616"/>
    </location>
</feature>
<dbReference type="GO" id="GO:0019290">
    <property type="term" value="P:siderophore biosynthetic process"/>
    <property type="evidence" value="ECO:0007669"/>
    <property type="project" value="InterPro"/>
</dbReference>
<organism evidence="3 4">
    <name type="scientific">Phycomyces blakesleeanus (strain ATCC 8743b / DSM 1359 / FGSC 10004 / NBRC 33097 / NRRL 1555)</name>
    <dbReference type="NCBI Taxonomy" id="763407"/>
    <lineage>
        <taxon>Eukaryota</taxon>
        <taxon>Fungi</taxon>
        <taxon>Fungi incertae sedis</taxon>
        <taxon>Mucoromycota</taxon>
        <taxon>Mucoromycotina</taxon>
        <taxon>Mucoromycetes</taxon>
        <taxon>Mucorales</taxon>
        <taxon>Phycomycetaceae</taxon>
        <taxon>Phycomyces</taxon>
    </lineage>
</organism>
<sequence>MPVSLTMSKNLQYAKFATTSRLISCLVMETLVSAYYVPANTPQGTPICLLVRPNCSSTQETPSTIRLSDVLAVIPLRGVPILSTETGSCAVLNDIKCPRIDLIDPMDMLSHIYSIQGQEPSTLTISDDNLRNQVYDLLVSVCKPNIQLTAKKLIDAFDAVQLWKQFADDFGVDPKLTEEIGLELNSSIEHQNYAYDNPKSLPTLKSSSIHWEQSVLEGHATHPMHKARKSYPPMPPLIPGKVNLEQPQLRLVAVPVSSLKIRGDFEKLSAPIVNAILSKSEGKSADEMRAAYPNHIFIPIHELQVPNVESKFPEATVLPKENSVTIQSLTSLRSVAVPDILPGLSLKLCLGIKISSALRTITPFSTHFGPGFSYDVVPKLTYDPNVLTVERELSSAVHVNADFDIAKHCSCVLREAVEFPVDAEQCPDKVVVCAALVEKIQRPDTDETLLTHVWKLDSEAKRIAFLDRYIDLALQAFLPPCLINGVAFEAHGQNTLARFDKETGELKGFVARDFGGVKVHRETLRKSAGVDIDVLPDSCVVADTLEEVYKLLYHTLIHSHLQRLIRVLDLHYNGVGWELLRKHMSQMIPRDHPMWKVFMETPKVPGKCLVRMKIEELYRDYIYCPVPNVIHYIPQNVEEIAVATA</sequence>
<dbReference type="VEuPathDB" id="FungiDB:PHYBLDRAFT_126253"/>
<dbReference type="Pfam" id="PF06276">
    <property type="entry name" value="FhuF"/>
    <property type="match status" value="1"/>
</dbReference>
<dbReference type="Gene3D" id="1.10.510.40">
    <property type="match status" value="1"/>
</dbReference>
<feature type="domain" description="Aerobactin siderophore biosynthesis IucA/IucC N-terminal" evidence="1">
    <location>
        <begin position="209"/>
        <end position="437"/>
    </location>
</feature>
<dbReference type="STRING" id="763407.A0A167LP24"/>
<name>A0A167LP24_PHYB8</name>
<dbReference type="GeneID" id="28989997"/>
<dbReference type="OrthoDB" id="2117718at2759"/>
<accession>A0A167LP24</accession>
<dbReference type="PANTHER" id="PTHR34384:SF5">
    <property type="entry name" value="L-2,3-DIAMINOPROPANOATE--CITRATE LIGASE"/>
    <property type="match status" value="1"/>
</dbReference>
<keyword evidence="4" id="KW-1185">Reference proteome</keyword>
<evidence type="ECO:0000313" key="4">
    <source>
        <dbReference type="Proteomes" id="UP000077315"/>
    </source>
</evidence>
<evidence type="ECO:0000259" key="1">
    <source>
        <dbReference type="Pfam" id="PF04183"/>
    </source>
</evidence>
<dbReference type="InterPro" id="IPR037455">
    <property type="entry name" value="LucA/IucC-like"/>
</dbReference>
<dbReference type="InParanoid" id="A0A167LP24"/>
<dbReference type="Pfam" id="PF04183">
    <property type="entry name" value="IucA_IucC"/>
    <property type="match status" value="1"/>
</dbReference>
<evidence type="ECO:0000313" key="3">
    <source>
        <dbReference type="EMBL" id="OAD70826.1"/>
    </source>
</evidence>
<dbReference type="PANTHER" id="PTHR34384">
    <property type="entry name" value="L-2,3-DIAMINOPROPANOATE--CITRATE LIGASE"/>
    <property type="match status" value="1"/>
</dbReference>